<dbReference type="AlphaFoldDB" id="A0AAV1ALI5"/>
<keyword evidence="2" id="KW-1185">Reference proteome</keyword>
<reference evidence="1 2" key="1">
    <citation type="submission" date="2023-01" db="EMBL/GenBank/DDBJ databases">
        <authorList>
            <person name="Kreplak J."/>
        </authorList>
    </citation>
    <scope>NUCLEOTIDE SEQUENCE [LARGE SCALE GENOMIC DNA]</scope>
</reference>
<evidence type="ECO:0000313" key="1">
    <source>
        <dbReference type="EMBL" id="CAI8611126.1"/>
    </source>
</evidence>
<gene>
    <name evidence="1" type="ORF">VFH_IV214640</name>
</gene>
<organism evidence="1 2">
    <name type="scientific">Vicia faba</name>
    <name type="common">Broad bean</name>
    <name type="synonym">Faba vulgaris</name>
    <dbReference type="NCBI Taxonomy" id="3906"/>
    <lineage>
        <taxon>Eukaryota</taxon>
        <taxon>Viridiplantae</taxon>
        <taxon>Streptophyta</taxon>
        <taxon>Embryophyta</taxon>
        <taxon>Tracheophyta</taxon>
        <taxon>Spermatophyta</taxon>
        <taxon>Magnoliopsida</taxon>
        <taxon>eudicotyledons</taxon>
        <taxon>Gunneridae</taxon>
        <taxon>Pentapetalae</taxon>
        <taxon>rosids</taxon>
        <taxon>fabids</taxon>
        <taxon>Fabales</taxon>
        <taxon>Fabaceae</taxon>
        <taxon>Papilionoideae</taxon>
        <taxon>50 kb inversion clade</taxon>
        <taxon>NPAAA clade</taxon>
        <taxon>Hologalegina</taxon>
        <taxon>IRL clade</taxon>
        <taxon>Fabeae</taxon>
        <taxon>Vicia</taxon>
    </lineage>
</organism>
<dbReference type="Proteomes" id="UP001157006">
    <property type="component" value="Chromosome 4"/>
</dbReference>
<proteinExistence type="predicted"/>
<name>A0AAV1ALI5_VICFA</name>
<protein>
    <submittedName>
        <fullName evidence="1">Uncharacterized protein</fullName>
    </submittedName>
</protein>
<sequence length="131" mass="14530">MEIGTEAPKRAYFGSDSRIIGTDTIHNDKFAEIGVEFIISRYAHQVFASSHINKTNLAFRFLILLPPSLPATTFLGRSLTCTPRSRGLVECIMAMLIFKNLVKGYFAHKSKVAVLSKQDPFPKLNGKPVSS</sequence>
<dbReference type="EMBL" id="OX451739">
    <property type="protein sequence ID" value="CAI8611126.1"/>
    <property type="molecule type" value="Genomic_DNA"/>
</dbReference>
<dbReference type="InterPro" id="IPR036388">
    <property type="entry name" value="WH-like_DNA-bd_sf"/>
</dbReference>
<dbReference type="Gene3D" id="1.10.10.10">
    <property type="entry name" value="Winged helix-like DNA-binding domain superfamily/Winged helix DNA-binding domain"/>
    <property type="match status" value="1"/>
</dbReference>
<accession>A0AAV1ALI5</accession>
<evidence type="ECO:0000313" key="2">
    <source>
        <dbReference type="Proteomes" id="UP001157006"/>
    </source>
</evidence>